<dbReference type="InterPro" id="IPR032710">
    <property type="entry name" value="NTF2-like_dom_sf"/>
</dbReference>
<evidence type="ECO:0000313" key="2">
    <source>
        <dbReference type="EMBL" id="TNH40042.1"/>
    </source>
</evidence>
<dbReference type="PANTHER" id="PTHR41542">
    <property type="entry name" value="BLL5807 PROTEIN"/>
    <property type="match status" value="1"/>
</dbReference>
<reference evidence="2 3" key="1">
    <citation type="submission" date="2019-06" db="EMBL/GenBank/DDBJ databases">
        <authorList>
            <person name="Li J."/>
        </authorList>
    </citation>
    <scope>NUCLEOTIDE SEQUENCE [LARGE SCALE GENOMIC DNA]</scope>
    <source>
        <strain evidence="2 3">CGMCC 1.8012</strain>
    </source>
</reference>
<dbReference type="SUPFAM" id="SSF54427">
    <property type="entry name" value="NTF2-like"/>
    <property type="match status" value="1"/>
</dbReference>
<comment type="caution">
    <text evidence="2">The sequence shown here is derived from an EMBL/GenBank/DDBJ whole genome shotgun (WGS) entry which is preliminary data.</text>
</comment>
<sequence>MSNPLLQLIVLAGIAIFLILRLKNVLGTRDGFEPPQVDQPTASTTPARFEVIEGSADEVDHDILDHAEAGGAAAKALAAMKRVEPSFGLRDFLGGARSAYEMILMAFERGDLTEVRPFLSDPVAEAFQSVIDQRVANGQTVEATYLGTRDTKLAAAEFDPATGLAEISIRFVGELIAATRDADGTVIDGDPKASRKQKDTWTFARRMGQDDPNWQLVATS</sequence>
<gene>
    <name evidence="2" type="ORF">FHD67_07090</name>
</gene>
<name>A0A5C4R808_9RHOB</name>
<evidence type="ECO:0000313" key="3">
    <source>
        <dbReference type="Proteomes" id="UP000304880"/>
    </source>
</evidence>
<dbReference type="AlphaFoldDB" id="A0A5C4R808"/>
<proteinExistence type="predicted"/>
<protein>
    <submittedName>
        <fullName evidence="2">Tim44 domain-containing protein</fullName>
    </submittedName>
</protein>
<dbReference type="EMBL" id="VDDC01000011">
    <property type="protein sequence ID" value="TNH40042.1"/>
    <property type="molecule type" value="Genomic_DNA"/>
</dbReference>
<dbReference type="Gene3D" id="3.10.450.240">
    <property type="match status" value="1"/>
</dbReference>
<dbReference type="PANTHER" id="PTHR41542:SF1">
    <property type="entry name" value="BLL5807 PROTEIN"/>
    <property type="match status" value="1"/>
</dbReference>
<accession>A0A5C4R808</accession>
<dbReference type="InterPro" id="IPR016985">
    <property type="entry name" value="UCP031890_Tim44-rel"/>
</dbReference>
<organism evidence="2 3">
    <name type="scientific">Paracoccus haeundaensis</name>
    <dbReference type="NCBI Taxonomy" id="225362"/>
    <lineage>
        <taxon>Bacteria</taxon>
        <taxon>Pseudomonadati</taxon>
        <taxon>Pseudomonadota</taxon>
        <taxon>Alphaproteobacteria</taxon>
        <taxon>Rhodobacterales</taxon>
        <taxon>Paracoccaceae</taxon>
        <taxon>Paracoccus</taxon>
    </lineage>
</organism>
<dbReference type="InterPro" id="IPR007379">
    <property type="entry name" value="Tim44-like_dom"/>
</dbReference>
<dbReference type="NCBIfam" id="NF033779">
    <property type="entry name" value="Tim44_TimA_adap"/>
    <property type="match status" value="1"/>
</dbReference>
<dbReference type="SMART" id="SM00978">
    <property type="entry name" value="Tim44"/>
    <property type="match status" value="1"/>
</dbReference>
<feature type="domain" description="Tim44-like" evidence="1">
    <location>
        <begin position="73"/>
        <end position="220"/>
    </location>
</feature>
<evidence type="ECO:0000259" key="1">
    <source>
        <dbReference type="SMART" id="SM00978"/>
    </source>
</evidence>
<dbReference type="Pfam" id="PF04280">
    <property type="entry name" value="Tim44"/>
    <property type="match status" value="1"/>
</dbReference>
<keyword evidence="3" id="KW-1185">Reference proteome</keyword>
<dbReference type="RefSeq" id="WP_046000502.1">
    <property type="nucleotide sequence ID" value="NZ_VDDC01000011.1"/>
</dbReference>
<dbReference type="Proteomes" id="UP000304880">
    <property type="component" value="Unassembled WGS sequence"/>
</dbReference>
<dbReference type="PIRSF" id="PIRSF031890">
    <property type="entry name" value="UCP031890_transporter_Tim44"/>
    <property type="match status" value="1"/>
</dbReference>